<accession>A0ABU8W457</accession>
<dbReference type="RefSeq" id="WP_340365871.1">
    <property type="nucleotide sequence ID" value="NZ_JBBKZV010000017.1"/>
</dbReference>
<gene>
    <name evidence="2" type="ORF">WKW80_22910</name>
</gene>
<keyword evidence="3" id="KW-1185">Reference proteome</keyword>
<evidence type="ECO:0000313" key="3">
    <source>
        <dbReference type="Proteomes" id="UP001363010"/>
    </source>
</evidence>
<feature type="chain" id="PRO_5047103187" evidence="1">
    <location>
        <begin position="23"/>
        <end position="131"/>
    </location>
</feature>
<organism evidence="2 3">
    <name type="scientific">Variovorax humicola</name>
    <dbReference type="NCBI Taxonomy" id="1769758"/>
    <lineage>
        <taxon>Bacteria</taxon>
        <taxon>Pseudomonadati</taxon>
        <taxon>Pseudomonadota</taxon>
        <taxon>Betaproteobacteria</taxon>
        <taxon>Burkholderiales</taxon>
        <taxon>Comamonadaceae</taxon>
        <taxon>Variovorax</taxon>
    </lineage>
</organism>
<protein>
    <submittedName>
        <fullName evidence="2">Uncharacterized protein</fullName>
    </submittedName>
</protein>
<reference evidence="2 3" key="1">
    <citation type="submission" date="2024-03" db="EMBL/GenBank/DDBJ databases">
        <title>Novel species of the genus Variovorax.</title>
        <authorList>
            <person name="Liu Q."/>
            <person name="Xin Y.-H."/>
        </authorList>
    </citation>
    <scope>NUCLEOTIDE SEQUENCE [LARGE SCALE GENOMIC DNA]</scope>
    <source>
        <strain evidence="2 3">KACC 18501</strain>
    </source>
</reference>
<dbReference type="EMBL" id="JBBKZV010000017">
    <property type="protein sequence ID" value="MEJ8824846.1"/>
    <property type="molecule type" value="Genomic_DNA"/>
</dbReference>
<feature type="signal peptide" evidence="1">
    <location>
        <begin position="1"/>
        <end position="22"/>
    </location>
</feature>
<dbReference type="Proteomes" id="UP001363010">
    <property type="component" value="Unassembled WGS sequence"/>
</dbReference>
<keyword evidence="1" id="KW-0732">Signal</keyword>
<proteinExistence type="predicted"/>
<evidence type="ECO:0000256" key="1">
    <source>
        <dbReference type="SAM" id="SignalP"/>
    </source>
</evidence>
<sequence length="131" mass="14340">MKRVEAALTSIGALAFTMNAVAFSDVEVVQHLAVVAQELSPQLPLGTASAKIVSTEVGPGRKFTYVIASRLRANEWTEVQKARHREVKRVLYCTDPDMKFFRDRGVTVVFAVIDENGTSVDEAATAPKDCK</sequence>
<comment type="caution">
    <text evidence="2">The sequence shown here is derived from an EMBL/GenBank/DDBJ whole genome shotgun (WGS) entry which is preliminary data.</text>
</comment>
<name>A0ABU8W457_9BURK</name>
<evidence type="ECO:0000313" key="2">
    <source>
        <dbReference type="EMBL" id="MEJ8824846.1"/>
    </source>
</evidence>